<keyword evidence="2" id="KW-0813">Transport</keyword>
<name>A0A430QBZ1_SCHBO</name>
<keyword evidence="4 5" id="KW-0175">Coiled coil</keyword>
<evidence type="ECO:0000256" key="1">
    <source>
        <dbReference type="ARBA" id="ARBA00007944"/>
    </source>
</evidence>
<dbReference type="Gene3D" id="1.10.357.30">
    <property type="entry name" value="Exocyst complex subunit Sec15 C-terminal domain, N-terminal subdomain"/>
    <property type="match status" value="1"/>
</dbReference>
<feature type="coiled-coil region" evidence="5">
    <location>
        <begin position="82"/>
        <end position="116"/>
    </location>
</feature>
<proteinExistence type="inferred from homology"/>
<keyword evidence="3" id="KW-0268">Exocytosis</keyword>
<evidence type="ECO:0000313" key="9">
    <source>
        <dbReference type="EMBL" id="RTG85154.1"/>
    </source>
</evidence>
<evidence type="ECO:0000256" key="5">
    <source>
        <dbReference type="SAM" id="Coils"/>
    </source>
</evidence>
<evidence type="ECO:0000259" key="8">
    <source>
        <dbReference type="Pfam" id="PF20651"/>
    </source>
</evidence>
<feature type="region of interest" description="Disordered" evidence="6">
    <location>
        <begin position="818"/>
        <end position="846"/>
    </location>
</feature>
<dbReference type="InterPro" id="IPR042045">
    <property type="entry name" value="EXOC6/Sec15_C_dom1"/>
</dbReference>
<feature type="domain" description="Exocyst complex component EXOC6/Sec15 N-terminal" evidence="8">
    <location>
        <begin position="60"/>
        <end position="228"/>
    </location>
</feature>
<dbReference type="InterPro" id="IPR007225">
    <property type="entry name" value="EXOC6/Sec15"/>
</dbReference>
<evidence type="ECO:0000259" key="7">
    <source>
        <dbReference type="Pfam" id="PF04091"/>
    </source>
</evidence>
<dbReference type="InterPro" id="IPR042044">
    <property type="entry name" value="EXOC6PINT-1/Sec15/Tip20_C_dom2"/>
</dbReference>
<keyword evidence="10" id="KW-1185">Reference proteome</keyword>
<accession>A0A430QBZ1</accession>
<dbReference type="PANTHER" id="PTHR12702">
    <property type="entry name" value="SEC15"/>
    <property type="match status" value="1"/>
</dbReference>
<dbReference type="Gene3D" id="1.20.58.670">
    <property type="entry name" value="Dsl1p vesicle tethering complex, Tip20p subunit, domain D"/>
    <property type="match status" value="2"/>
</dbReference>
<evidence type="ECO:0000256" key="6">
    <source>
        <dbReference type="SAM" id="MobiDB-lite"/>
    </source>
</evidence>
<feature type="region of interest" description="Disordered" evidence="6">
    <location>
        <begin position="760"/>
        <end position="780"/>
    </location>
</feature>
<feature type="domain" description="Exocyst complex subunit EXOC6/Sec15 C-terminal" evidence="7">
    <location>
        <begin position="583"/>
        <end position="908"/>
    </location>
</feature>
<dbReference type="GO" id="GO:0016020">
    <property type="term" value="C:membrane"/>
    <property type="evidence" value="ECO:0007669"/>
    <property type="project" value="TreeGrafter"/>
</dbReference>
<feature type="compositionally biased region" description="Low complexity" evidence="6">
    <location>
        <begin position="975"/>
        <end position="994"/>
    </location>
</feature>
<organism evidence="9 10">
    <name type="scientific">Schistosoma bovis</name>
    <name type="common">Blood fluke</name>
    <dbReference type="NCBI Taxonomy" id="6184"/>
    <lineage>
        <taxon>Eukaryota</taxon>
        <taxon>Metazoa</taxon>
        <taxon>Spiralia</taxon>
        <taxon>Lophotrochozoa</taxon>
        <taxon>Platyhelminthes</taxon>
        <taxon>Trematoda</taxon>
        <taxon>Digenea</taxon>
        <taxon>Strigeidida</taxon>
        <taxon>Schistosomatoidea</taxon>
        <taxon>Schistosomatidae</taxon>
        <taxon>Schistosoma</taxon>
    </lineage>
</organism>
<comment type="similarity">
    <text evidence="1">Belongs to the SEC15 family.</text>
</comment>
<dbReference type="GO" id="GO:0090522">
    <property type="term" value="P:vesicle tethering involved in exocytosis"/>
    <property type="evidence" value="ECO:0007669"/>
    <property type="project" value="InterPro"/>
</dbReference>
<feature type="domain" description="Exocyst complex subunit EXOC6/Sec15 C-terminal" evidence="7">
    <location>
        <begin position="930"/>
        <end position="1146"/>
    </location>
</feature>
<dbReference type="PANTHER" id="PTHR12702:SF0">
    <property type="entry name" value="EXOCYST COMPLEX COMPONENT 6"/>
    <property type="match status" value="1"/>
</dbReference>
<dbReference type="InterPro" id="IPR048359">
    <property type="entry name" value="EXOC6_Sec15_N"/>
</dbReference>
<dbReference type="InterPro" id="IPR046361">
    <property type="entry name" value="EXOC6/Sec15_C"/>
</dbReference>
<dbReference type="GO" id="GO:0006893">
    <property type="term" value="P:Golgi to plasma membrane transport"/>
    <property type="evidence" value="ECO:0007669"/>
    <property type="project" value="TreeGrafter"/>
</dbReference>
<dbReference type="Pfam" id="PF20651">
    <property type="entry name" value="EXOC6_Sec15_N"/>
    <property type="match status" value="1"/>
</dbReference>
<feature type="compositionally biased region" description="Polar residues" evidence="6">
    <location>
        <begin position="918"/>
        <end position="928"/>
    </location>
</feature>
<dbReference type="GO" id="GO:0000145">
    <property type="term" value="C:exocyst"/>
    <property type="evidence" value="ECO:0007669"/>
    <property type="project" value="TreeGrafter"/>
</dbReference>
<dbReference type="GO" id="GO:0006886">
    <property type="term" value="P:intracellular protein transport"/>
    <property type="evidence" value="ECO:0007669"/>
    <property type="project" value="InterPro"/>
</dbReference>
<protein>
    <submittedName>
        <fullName evidence="9">Exocyst complex component 6</fullName>
    </submittedName>
</protein>
<feature type="compositionally biased region" description="Polar residues" evidence="6">
    <location>
        <begin position="765"/>
        <end position="775"/>
    </location>
</feature>
<feature type="compositionally biased region" description="Low complexity" evidence="6">
    <location>
        <begin position="822"/>
        <end position="841"/>
    </location>
</feature>
<sequence length="1189" mass="135689">MSATNINNLNFNLLLDEIESGSSGSLANVIRKLRESELAAFKARIGGPTGELLASFIASLDLRASEHNAEIEKTCSYHYQSFVDSTRELLEIQQNAEKLENDLQALNVELEVTVNKFSESCDKLAACKLTLDHVNQCIEAIQISLPILEQYSRIEQSIADGRYYHALKNLEDLEHSQLDLIRPFAFSEIIIHRIPKTRTRIKNASLDELTDFLEYIRKNSIVLGAFAMREAAQVSGIDSEALCDTLAVNGYKEAQDVSKKPNNESQQQVMLKSLVHKASVNTNTDSLDNELEMLTQIVTNKNHPWITNDDHGEPEMTIKTQINVNNDDNCCNRTYSKVEDLVDFGPVYRCLHIHSVLNERAEFERHYCTQRRKQCQLILSLSPNQQVEMRNYGEFFSGICGFFVVDDFIRHTLSGSSVFYQTYLDELWVHTVNRLIDFVHVNAKSCDSPNDLIKLKDYLIIFERTMQNLGFPITGLTETIGIVQRYYHRLLASQWKSNGICGFFVVDDFIRHTLSGSSVFYQTYLDELWVHTVNRLIDFVHVNAKSCDSPNDLIKLKDYLIIFERTMQNLGFPITGLTETIGIVQRYYHRLLASQWKSKFETIIAEDSYETIKISNSEQLAEFLEMYPPGDTVEFSELPFPKQLCFSWMVPKIYQTVREYINLCYRFCENMDLAYTELEDTINRATNFLFSQCLNTVLTSGVRSSLRQLPRLTQFCINLDELETVCGHLDNYLQYTLLDEASSITSGRLKDFAMIRDNQREDPDMTTSVTLNSGANPPRSRLQGASLLKDIRVLVEDQICNHLKDNVAKFINLSNYDDTDDNNSGQTNNNTNKNDQLLNNSQNVDGRNGVSYITNTKIKPTENIVHLTSWLKSVFDSFSNLPPKIAQTACISVCKHIARLLYDVLFGSQDNQREDPDMTTSVTLNSGANPPRSRLQGASLLKDIRVLVEDQICNHLKDNVAKFINLSNYDDTDDNNSGQTNNNTNKNDQLLNNSQNVDGRNGVSYITNTKIKPTENIVHLTSWLKSVFDSFSNLPPKIAQTACISVCKHIARLLYDVLFGSQVRSLSETGLQQLSIDLSLCESFARSQPVPGLDRTTLWLIFADLRQLLDLYHKDDWNSYIAFRKNVTGSAYDRVPPSVAIKLLERLRDSDKKRTGFLQAMRKEERGRKKKLEDIIRQLRELNVTPRNN</sequence>
<feature type="region of interest" description="Disordered" evidence="6">
    <location>
        <begin position="971"/>
        <end position="998"/>
    </location>
</feature>
<evidence type="ECO:0000256" key="2">
    <source>
        <dbReference type="ARBA" id="ARBA00022448"/>
    </source>
</evidence>
<gene>
    <name evidence="9" type="ORF">DC041_0003139</name>
</gene>
<reference evidence="9 10" key="1">
    <citation type="journal article" date="2019" name="PLoS Pathog.">
        <title>Genome sequence of the bovine parasite Schistosoma bovis Tanzania.</title>
        <authorList>
            <person name="Oey H."/>
            <person name="Zakrzewski M."/>
            <person name="Gobert G."/>
            <person name="Gravermann K."/>
            <person name="Stoye J."/>
            <person name="Jones M."/>
            <person name="Mcmanus D."/>
            <person name="Krause L."/>
        </authorList>
    </citation>
    <scope>NUCLEOTIDE SEQUENCE [LARGE SCALE GENOMIC DNA]</scope>
    <source>
        <strain evidence="9 10">TAN1997</strain>
    </source>
</reference>
<dbReference type="Proteomes" id="UP000290809">
    <property type="component" value="Unassembled WGS sequence"/>
</dbReference>
<evidence type="ECO:0000313" key="10">
    <source>
        <dbReference type="Proteomes" id="UP000290809"/>
    </source>
</evidence>
<dbReference type="EMBL" id="QMKO01002027">
    <property type="protein sequence ID" value="RTG85154.1"/>
    <property type="molecule type" value="Genomic_DNA"/>
</dbReference>
<evidence type="ECO:0000256" key="4">
    <source>
        <dbReference type="ARBA" id="ARBA00023054"/>
    </source>
</evidence>
<dbReference type="AlphaFoldDB" id="A0A430QBZ1"/>
<comment type="caution">
    <text evidence="9">The sequence shown here is derived from an EMBL/GenBank/DDBJ whole genome shotgun (WGS) entry which is preliminary data.</text>
</comment>
<evidence type="ECO:0000256" key="3">
    <source>
        <dbReference type="ARBA" id="ARBA00022483"/>
    </source>
</evidence>
<feature type="region of interest" description="Disordered" evidence="6">
    <location>
        <begin position="910"/>
        <end position="934"/>
    </location>
</feature>
<dbReference type="STRING" id="6184.A0A430QBZ1"/>
<dbReference type="Pfam" id="PF04091">
    <property type="entry name" value="Sec15_C"/>
    <property type="match status" value="2"/>
</dbReference>